<dbReference type="AlphaFoldDB" id="A0A4S8WAT0"/>
<evidence type="ECO:0000256" key="2">
    <source>
        <dbReference type="SAM" id="MobiDB-lite"/>
    </source>
</evidence>
<feature type="region of interest" description="Disordered" evidence="2">
    <location>
        <begin position="100"/>
        <end position="134"/>
    </location>
</feature>
<feature type="compositionally biased region" description="Low complexity" evidence="2">
    <location>
        <begin position="106"/>
        <end position="116"/>
    </location>
</feature>
<gene>
    <name evidence="3" type="ORF">D6D24_02217</name>
</gene>
<feature type="compositionally biased region" description="Low complexity" evidence="2">
    <location>
        <begin position="124"/>
        <end position="134"/>
    </location>
</feature>
<reference evidence="3 4" key="1">
    <citation type="submission" date="2018-10" db="EMBL/GenBank/DDBJ databases">
        <title>Fifty Aureobasidium pullulans genomes reveal a recombining polyextremotolerant generalist.</title>
        <authorList>
            <person name="Gostincar C."/>
            <person name="Turk M."/>
            <person name="Zajc J."/>
            <person name="Gunde-Cimerman N."/>
        </authorList>
    </citation>
    <scope>NUCLEOTIDE SEQUENCE [LARGE SCALE GENOMIC DNA]</scope>
    <source>
        <strain evidence="3 4">EXF-11318</strain>
    </source>
</reference>
<evidence type="ECO:0000256" key="1">
    <source>
        <dbReference type="SAM" id="Coils"/>
    </source>
</evidence>
<dbReference type="EMBL" id="QZAJ01000047">
    <property type="protein sequence ID" value="THW20540.1"/>
    <property type="molecule type" value="Genomic_DNA"/>
</dbReference>
<protein>
    <submittedName>
        <fullName evidence="3">Uncharacterized protein</fullName>
    </submittedName>
</protein>
<keyword evidence="1" id="KW-0175">Coiled coil</keyword>
<dbReference type="Proteomes" id="UP000308014">
    <property type="component" value="Unassembled WGS sequence"/>
</dbReference>
<evidence type="ECO:0000313" key="3">
    <source>
        <dbReference type="EMBL" id="THW20540.1"/>
    </source>
</evidence>
<feature type="region of interest" description="Disordered" evidence="2">
    <location>
        <begin position="654"/>
        <end position="699"/>
    </location>
</feature>
<feature type="coiled-coil region" evidence="1">
    <location>
        <begin position="443"/>
        <end position="636"/>
    </location>
</feature>
<feature type="compositionally biased region" description="Low complexity" evidence="2">
    <location>
        <begin position="667"/>
        <end position="699"/>
    </location>
</feature>
<sequence length="699" mass="79997">MSRLGLSYENNSISPSVVNIQDFNGGQHTLQKDKICDTACATSVPYPLSFPNITQLIMASPQVEQKQDSPIDSSFSMDKLRAALPVDAVLSRSQSMYSNVGGGYSGEHSSSRSGSSMAHRSVRRSTSSASRRRGSVASSFRNSLAIENTGHAEAKFFAFLDMVANASREASSLKELWSQMAAERRNFAAEREELREQIEEVSYELETRQNDNHRHDGELVEHKEKVRSISIELTTAINRLAAEKNKLNERDQHIDRLRNELIGQQELQSTFRSQIDRLKAEYQSHETLFKAMQDDRDGAREDADRYQRSLQRVTQERTEITSRLEEVQTALDTLRKEALISAERLRKYELDQDEKIHEINRLKEELRKSRSREEESGSELLIISEKYSQSNRDISKLKDTLRTVEGERDELTHIVDVKNREIKSTIARHDEVQTLLLEKTTLLDSLRRELSLFEDRLRSAELERDEKHEALEHSREQHKLVIITRDELSNELITAQGKVDASKRQIALLTDTAQKTEQVIIDTRAEVTQLNGTIKGLERERLDWQKKNTTLTDQLVELKGRIVILQTEIHEAGGEREGLRDELRRSREELEEVTETITQDESAEFEFELENMRAMLREAREQKEQAIAARASADRERDEVYSRYESKCRELERFEEEASARMHAAASSSGGSKSSTTTTTRKSRVSGGSSMQQSSEQQS</sequence>
<organism evidence="3 4">
    <name type="scientific">Aureobasidium pullulans</name>
    <name type="common">Black yeast</name>
    <name type="synonym">Pullularia pullulans</name>
    <dbReference type="NCBI Taxonomy" id="5580"/>
    <lineage>
        <taxon>Eukaryota</taxon>
        <taxon>Fungi</taxon>
        <taxon>Dikarya</taxon>
        <taxon>Ascomycota</taxon>
        <taxon>Pezizomycotina</taxon>
        <taxon>Dothideomycetes</taxon>
        <taxon>Dothideomycetidae</taxon>
        <taxon>Dothideales</taxon>
        <taxon>Saccotheciaceae</taxon>
        <taxon>Aureobasidium</taxon>
    </lineage>
</organism>
<evidence type="ECO:0000313" key="4">
    <source>
        <dbReference type="Proteomes" id="UP000308014"/>
    </source>
</evidence>
<accession>A0A4S8WAT0</accession>
<comment type="caution">
    <text evidence="3">The sequence shown here is derived from an EMBL/GenBank/DDBJ whole genome shotgun (WGS) entry which is preliminary data.</text>
</comment>
<feature type="coiled-coil region" evidence="1">
    <location>
        <begin position="180"/>
        <end position="379"/>
    </location>
</feature>
<name>A0A4S8WAT0_AURPU</name>
<proteinExistence type="predicted"/>